<evidence type="ECO:0000313" key="5">
    <source>
        <dbReference type="RefSeq" id="XP_005093843.1"/>
    </source>
</evidence>
<dbReference type="InterPro" id="IPR052068">
    <property type="entry name" value="GW182_domain"/>
</dbReference>
<accession>A0ABM0JHM2</accession>
<feature type="region of interest" description="Disordered" evidence="2">
    <location>
        <begin position="1292"/>
        <end position="1316"/>
    </location>
</feature>
<dbReference type="PANTHER" id="PTHR13020:SF25">
    <property type="entry name" value="PROTEIN GAWKY"/>
    <property type="match status" value="1"/>
</dbReference>
<dbReference type="SUPFAM" id="SSF46934">
    <property type="entry name" value="UBA-like"/>
    <property type="match status" value="1"/>
</dbReference>
<reference evidence="5 6" key="1">
    <citation type="submission" date="2025-05" db="UniProtKB">
        <authorList>
            <consortium name="RefSeq"/>
        </authorList>
    </citation>
    <scope>IDENTIFICATION</scope>
</reference>
<dbReference type="RefSeq" id="XP_005093843.1">
    <property type="nucleotide sequence ID" value="XM_005093786.3"/>
</dbReference>
<evidence type="ECO:0000256" key="1">
    <source>
        <dbReference type="SAM" id="Coils"/>
    </source>
</evidence>
<feature type="region of interest" description="Disordered" evidence="2">
    <location>
        <begin position="321"/>
        <end position="359"/>
    </location>
</feature>
<dbReference type="InterPro" id="IPR035979">
    <property type="entry name" value="RBD_domain_sf"/>
</dbReference>
<feature type="compositionally biased region" description="Polar residues" evidence="2">
    <location>
        <begin position="1"/>
        <end position="12"/>
    </location>
</feature>
<feature type="region of interest" description="Disordered" evidence="2">
    <location>
        <begin position="1"/>
        <end position="243"/>
    </location>
</feature>
<feature type="region of interest" description="Disordered" evidence="2">
    <location>
        <begin position="949"/>
        <end position="1054"/>
    </location>
</feature>
<dbReference type="InterPro" id="IPR015940">
    <property type="entry name" value="UBA"/>
</dbReference>
<feature type="region of interest" description="Disordered" evidence="2">
    <location>
        <begin position="378"/>
        <end position="440"/>
    </location>
</feature>
<proteinExistence type="predicted"/>
<feature type="compositionally biased region" description="Low complexity" evidence="2">
    <location>
        <begin position="53"/>
        <end position="108"/>
    </location>
</feature>
<keyword evidence="4" id="KW-1185">Reference proteome</keyword>
<feature type="compositionally biased region" description="Polar residues" evidence="2">
    <location>
        <begin position="1153"/>
        <end position="1167"/>
    </location>
</feature>
<dbReference type="InterPro" id="IPR009060">
    <property type="entry name" value="UBA-like_sf"/>
</dbReference>
<feature type="compositionally biased region" description="Polar residues" evidence="2">
    <location>
        <begin position="188"/>
        <end position="207"/>
    </location>
</feature>
<dbReference type="InterPro" id="IPR012677">
    <property type="entry name" value="Nucleotide-bd_a/b_plait_sf"/>
</dbReference>
<feature type="compositionally biased region" description="Low complexity" evidence="2">
    <location>
        <begin position="132"/>
        <end position="143"/>
    </location>
</feature>
<feature type="compositionally biased region" description="Low complexity" evidence="2">
    <location>
        <begin position="155"/>
        <end position="187"/>
    </location>
</feature>
<dbReference type="RefSeq" id="XP_005093844.1">
    <property type="nucleotide sequence ID" value="XM_005093787.3"/>
</dbReference>
<protein>
    <submittedName>
        <fullName evidence="5 6">Protein Gawky isoform X1</fullName>
    </submittedName>
</protein>
<evidence type="ECO:0000256" key="2">
    <source>
        <dbReference type="SAM" id="MobiDB-lite"/>
    </source>
</evidence>
<feature type="compositionally biased region" description="Gly residues" evidence="2">
    <location>
        <begin position="1301"/>
        <end position="1312"/>
    </location>
</feature>
<name>A0ABM0JHM2_APLCA</name>
<dbReference type="SUPFAM" id="SSF54928">
    <property type="entry name" value="RNA-binding domain, RBD"/>
    <property type="match status" value="1"/>
</dbReference>
<organism evidence="4 5">
    <name type="scientific">Aplysia californica</name>
    <name type="common">California sea hare</name>
    <dbReference type="NCBI Taxonomy" id="6500"/>
    <lineage>
        <taxon>Eukaryota</taxon>
        <taxon>Metazoa</taxon>
        <taxon>Spiralia</taxon>
        <taxon>Lophotrochozoa</taxon>
        <taxon>Mollusca</taxon>
        <taxon>Gastropoda</taxon>
        <taxon>Heterobranchia</taxon>
        <taxon>Euthyneura</taxon>
        <taxon>Tectipleura</taxon>
        <taxon>Aplysiida</taxon>
        <taxon>Aplysioidea</taxon>
        <taxon>Aplysiidae</taxon>
        <taxon>Aplysia</taxon>
    </lineage>
</organism>
<feature type="compositionally biased region" description="Polar residues" evidence="2">
    <location>
        <begin position="1128"/>
        <end position="1138"/>
    </location>
</feature>
<feature type="domain" description="UBA" evidence="3">
    <location>
        <begin position="640"/>
        <end position="680"/>
    </location>
</feature>
<feature type="compositionally biased region" description="Polar residues" evidence="2">
    <location>
        <begin position="115"/>
        <end position="131"/>
    </location>
</feature>
<dbReference type="Pfam" id="PF00627">
    <property type="entry name" value="UBA"/>
    <property type="match status" value="1"/>
</dbReference>
<dbReference type="PANTHER" id="PTHR13020">
    <property type="entry name" value="TRINUCLEOTIDE REPEAT-CONTAINING GENE 6"/>
    <property type="match status" value="1"/>
</dbReference>
<dbReference type="PROSITE" id="PS50030">
    <property type="entry name" value="UBA"/>
    <property type="match status" value="1"/>
</dbReference>
<feature type="coiled-coil region" evidence="1">
    <location>
        <begin position="878"/>
        <end position="905"/>
    </location>
</feature>
<gene>
    <name evidence="5 6" type="primary">LOC101857177</name>
</gene>
<evidence type="ECO:0000313" key="6">
    <source>
        <dbReference type="RefSeq" id="XP_005093844.1"/>
    </source>
</evidence>
<feature type="compositionally biased region" description="Polar residues" evidence="2">
    <location>
        <begin position="26"/>
        <end position="52"/>
    </location>
</feature>
<dbReference type="Gene3D" id="1.10.8.10">
    <property type="entry name" value="DNA helicase RuvA subunit, C-terminal domain"/>
    <property type="match status" value="1"/>
</dbReference>
<feature type="compositionally biased region" description="Polar residues" evidence="2">
    <location>
        <begin position="350"/>
        <end position="359"/>
    </location>
</feature>
<evidence type="ECO:0000313" key="4">
    <source>
        <dbReference type="Proteomes" id="UP000694888"/>
    </source>
</evidence>
<feature type="compositionally biased region" description="Gly residues" evidence="2">
    <location>
        <begin position="16"/>
        <end position="25"/>
    </location>
</feature>
<dbReference type="Gene3D" id="3.30.70.330">
    <property type="match status" value="1"/>
</dbReference>
<sequence>MQQQVMKRNMSSDMGWGIGEGGGWGQHTSAPGSGSWTSTANQDNSSSSWQAMSKSDNASDAGDDASSVKSGSTITNSSNINPQQSQDSTSTTSAVSSSSPWSANPSLSGMDSGPWGNSSSPAPTSLNSLGWNANPASLSLNSNQGHNNSMQPGPSVIGSSSSFNSTSTASSGWPTGMSGSSMASTSSLPPNVNTGMPSGNLSSQWPGSNMLGKMGDFQKTSDAAWNNPTSSIMENKDLSGSSDPRMWGMVDKTGDQNWDPPKSHWGNTPIAGSGDQGASNGTELSFAQATLKGLKVPPSAGGAPPSGMTSRQEEILRAIENHEGWGSRPVRQDTSWDIDNSPKSHRKFTSDNSAGASNVWNNSNGTAIWEAVRENQGSNWAGASGGGASGNTWNADKDQGWGGPPKPQDPNTWGVSGAGGNGDPKSFGTWEGGGAGDASNKMWGGQKTVIGSWGEVPNVQRSTSISSWGDDGETGSWEDQRRITGGMSSMQGMVPPSPGMNAPSMAGMMPQGVPGMNMAGIGADSTPWNSANAAAMSRPKMDEPWNKPPPKISGWGDPTQDGVKVDDGTGIWAANAPKQLPPQAKTSGWGDAGPQGQWNSAVGAKPKAPGGWDEASWAMAQRTKQIPPKYMNASSNPPTQMRSKLLQHLMDMGYRKEEAQNALITNNMNLELAINDLKTNNGMQRKDLEMDMFQANGPQSRMPYMSKGGLGVDDMGDTHPDQVPNFSTNLQNTPFPNAQAPNQPFIQGNASLPPSSLNHNSSINPNLQQKLMQKMQQVPPTNALGPRGQMPPVGGVANNQVPQQQQQQILAQLRQAVSNGYISPQLLNYQLPHNILVLLQQLLQLQTARQSVINKLQQARASGNRGNQQQLDQMPSLINNINQQINNLQKQLQQAQTNLFSTQKMPNMPQPPSGMMTPIPGPQQGAVGENIDAISTDLANVAISQSQSRLTTQWKASSESSSTADGSSTPTMAASTGATADGEDKSGKGLLQSSSSPNMNLIPGGLGMTGDRTWSSMSTTSSSNWPMSSNDGAGTNSQADPKISNPSSTSTSSILSGMPTGLTDVIPEFVPGKPWQGLSTKNVEDDPHVTPGSIIQRSLSVNRVHDDSLSNLDGHKLSGSNWGNSLKNENSLGLSQLGNRPPPGMAPAKMAGSQQWQTGSPFNRQASWAGRSNTSAFTQVGSPNWNDQSQLSSWILLKNLNSSLDSATVRALCAQHGNLTNFIPQGQAALVQYTGRDLAYNAVQRLNNFQVGNTIIGAELISENEAQRAVSQIPPPQPSPAMPHINASQWSHAPPTFQSGGARGGDPWGNGMHGHQHMSKFGSVGGDPWGGSGLWSDMNSMADHNSNQLLSNILGGESM</sequence>
<evidence type="ECO:0000259" key="3">
    <source>
        <dbReference type="PROSITE" id="PS50030"/>
    </source>
</evidence>
<feature type="compositionally biased region" description="Low complexity" evidence="2">
    <location>
        <begin position="1043"/>
        <end position="1054"/>
    </location>
</feature>
<feature type="region of interest" description="Disordered" evidence="2">
    <location>
        <begin position="1128"/>
        <end position="1167"/>
    </location>
</feature>
<dbReference type="GeneID" id="101857177"/>
<feature type="compositionally biased region" description="Polar residues" evidence="2">
    <location>
        <begin position="218"/>
        <end position="242"/>
    </location>
</feature>
<feature type="compositionally biased region" description="Low complexity" evidence="2">
    <location>
        <begin position="951"/>
        <end position="971"/>
    </location>
</feature>
<keyword evidence="1" id="KW-0175">Coiled coil</keyword>
<feature type="compositionally biased region" description="Low complexity" evidence="2">
    <location>
        <begin position="1014"/>
        <end position="1030"/>
    </location>
</feature>
<dbReference type="Proteomes" id="UP000694888">
    <property type="component" value="Unplaced"/>
</dbReference>